<dbReference type="InterPro" id="IPR000515">
    <property type="entry name" value="MetI-like"/>
</dbReference>
<comment type="subcellular location">
    <subcellularLocation>
        <location evidence="1 7">Cell membrane</location>
        <topology evidence="1 7">Multi-pass membrane protein</topology>
    </subcellularLocation>
</comment>
<evidence type="ECO:0000256" key="2">
    <source>
        <dbReference type="ARBA" id="ARBA00022448"/>
    </source>
</evidence>
<evidence type="ECO:0000256" key="3">
    <source>
        <dbReference type="ARBA" id="ARBA00022475"/>
    </source>
</evidence>
<evidence type="ECO:0000256" key="4">
    <source>
        <dbReference type="ARBA" id="ARBA00022692"/>
    </source>
</evidence>
<protein>
    <submittedName>
        <fullName evidence="9">ABC type dipeptide/oligopeptide/nickel transporter permease 1</fullName>
    </submittedName>
</protein>
<comment type="similarity">
    <text evidence="7">Belongs to the binding-protein-dependent transport system permease family.</text>
</comment>
<feature type="transmembrane region" description="Helical" evidence="7">
    <location>
        <begin position="253"/>
        <end position="274"/>
    </location>
</feature>
<proteinExistence type="inferred from homology"/>
<evidence type="ECO:0000256" key="1">
    <source>
        <dbReference type="ARBA" id="ARBA00004651"/>
    </source>
</evidence>
<dbReference type="HOGENOM" id="CLU_066802_0_0_2"/>
<evidence type="ECO:0000256" key="5">
    <source>
        <dbReference type="ARBA" id="ARBA00022989"/>
    </source>
</evidence>
<sequence>MRFIGKVLENVTLLIIVLVITGVLIAQAEHKINSIEMNKLGVPVEGKMGIRESLEKTYEYANFSFALFSRKNGTVIVAKQGDMEARIYNPSPRESFEEVFMTTPEKAILTTFIVLLLTMAMVFLLGLYWGLKAGYRGGRWDKVLSTLAPIFSAIPGWFWAIFLLWTLWWRLDLSTIDYMNYIARAKATGEISVFTYLNALLLPVLTLTFANVVIYAFNVRTLVKRETHEEHFFADVLKGLPDKRIMKKLLRTVLPSFLTFTSYNFLSLLINAMAVEKLFNVNGIGYVFACSAGKNYHLSPGGEITQTFTFNGRYIFFVALVMVLLYFINSTVMEALYLKLDPRVRRNV</sequence>
<dbReference type="PANTHER" id="PTHR30465:SF0">
    <property type="entry name" value="OLIGOPEPTIDE TRANSPORT SYSTEM PERMEASE PROTEIN APPB"/>
    <property type="match status" value="1"/>
</dbReference>
<dbReference type="RefSeq" id="WP_014788760.1">
    <property type="nucleotide sequence ID" value="NC_018015.1"/>
</dbReference>
<feature type="transmembrane region" description="Helical" evidence="7">
    <location>
        <begin position="191"/>
        <end position="217"/>
    </location>
</feature>
<evidence type="ECO:0000313" key="9">
    <source>
        <dbReference type="EMBL" id="AFL95125.1"/>
    </source>
</evidence>
<feature type="domain" description="ABC transmembrane type-1" evidence="8">
    <location>
        <begin position="108"/>
        <end position="333"/>
    </location>
</feature>
<evidence type="ECO:0000259" key="8">
    <source>
        <dbReference type="PROSITE" id="PS50928"/>
    </source>
</evidence>
<keyword evidence="3" id="KW-1003">Cell membrane</keyword>
<keyword evidence="5 7" id="KW-1133">Transmembrane helix</keyword>
<dbReference type="PANTHER" id="PTHR30465">
    <property type="entry name" value="INNER MEMBRANE ABC TRANSPORTER"/>
    <property type="match status" value="1"/>
</dbReference>
<keyword evidence="6 7" id="KW-0472">Membrane</keyword>
<dbReference type="PROSITE" id="PS50928">
    <property type="entry name" value="ABC_TM1"/>
    <property type="match status" value="1"/>
</dbReference>
<feature type="transmembrane region" description="Helical" evidence="7">
    <location>
        <begin position="143"/>
        <end position="171"/>
    </location>
</feature>
<keyword evidence="2 7" id="KW-0813">Transport</keyword>
<dbReference type="SUPFAM" id="SSF161098">
    <property type="entry name" value="MetI-like"/>
    <property type="match status" value="1"/>
</dbReference>
<keyword evidence="10" id="KW-1185">Reference proteome</keyword>
<dbReference type="InterPro" id="IPR035906">
    <property type="entry name" value="MetI-like_sf"/>
</dbReference>
<accession>I3ZTU1</accession>
<dbReference type="OrthoDB" id="44105at2157"/>
<feature type="transmembrane region" description="Helical" evidence="7">
    <location>
        <begin position="107"/>
        <end position="131"/>
    </location>
</feature>
<dbReference type="KEGG" id="thm:CL1_0921"/>
<dbReference type="EMBL" id="CP003651">
    <property type="protein sequence ID" value="AFL95125.1"/>
    <property type="molecule type" value="Genomic_DNA"/>
</dbReference>
<evidence type="ECO:0000256" key="7">
    <source>
        <dbReference type="RuleBase" id="RU363032"/>
    </source>
</evidence>
<evidence type="ECO:0000256" key="6">
    <source>
        <dbReference type="ARBA" id="ARBA00023136"/>
    </source>
</evidence>
<dbReference type="Pfam" id="PF00528">
    <property type="entry name" value="BPD_transp_1"/>
    <property type="match status" value="1"/>
</dbReference>
<organism evidence="9 10">
    <name type="scientific">Thermococcus cleftensis (strain DSM 27260 / KACC 17922 / CL1)</name>
    <dbReference type="NCBI Taxonomy" id="163003"/>
    <lineage>
        <taxon>Archaea</taxon>
        <taxon>Methanobacteriati</taxon>
        <taxon>Methanobacteriota</taxon>
        <taxon>Thermococci</taxon>
        <taxon>Thermococcales</taxon>
        <taxon>Thermococcaceae</taxon>
        <taxon>Thermococcus</taxon>
    </lineage>
</organism>
<feature type="transmembrane region" description="Helical" evidence="7">
    <location>
        <begin position="7"/>
        <end position="28"/>
    </location>
</feature>
<dbReference type="GO" id="GO:0005886">
    <property type="term" value="C:plasma membrane"/>
    <property type="evidence" value="ECO:0007669"/>
    <property type="project" value="UniProtKB-SubCell"/>
</dbReference>
<gene>
    <name evidence="9" type="ORF">CL1_0921</name>
</gene>
<reference evidence="9 10" key="1">
    <citation type="journal article" date="2012" name="J. Bacteriol.">
        <title>Complete Genome Sequence of the Hyperthermophilic Archaeon Thermococcus sp. Strain CL1, Isolated from a Paralvinella sp. Polychaete Worm Collected from a Hydrothermal Vent.</title>
        <authorList>
            <person name="Jung J.H."/>
            <person name="Holden J.F."/>
            <person name="Seo D.H."/>
            <person name="Park K.H."/>
            <person name="Shin H."/>
            <person name="Ryu S."/>
            <person name="Lee J.H."/>
            <person name="Park C.S."/>
        </authorList>
    </citation>
    <scope>NUCLEOTIDE SEQUENCE [LARGE SCALE GENOMIC DNA]</scope>
    <source>
        <strain evidence="10">DSM 27260 / KACC 17922 / CL1</strain>
    </source>
</reference>
<dbReference type="STRING" id="163003.CL1_0921"/>
<name>I3ZTU1_THECF</name>
<evidence type="ECO:0000313" key="10">
    <source>
        <dbReference type="Proteomes" id="UP000006064"/>
    </source>
</evidence>
<dbReference type="CDD" id="cd06261">
    <property type="entry name" value="TM_PBP2"/>
    <property type="match status" value="1"/>
</dbReference>
<dbReference type="Proteomes" id="UP000006064">
    <property type="component" value="Chromosome"/>
</dbReference>
<dbReference type="AlphaFoldDB" id="I3ZTU1"/>
<feature type="transmembrane region" description="Helical" evidence="7">
    <location>
        <begin position="314"/>
        <end position="338"/>
    </location>
</feature>
<dbReference type="Gene3D" id="1.10.3720.10">
    <property type="entry name" value="MetI-like"/>
    <property type="match status" value="1"/>
</dbReference>
<keyword evidence="4 7" id="KW-0812">Transmembrane</keyword>
<dbReference type="GO" id="GO:0055085">
    <property type="term" value="P:transmembrane transport"/>
    <property type="evidence" value="ECO:0007669"/>
    <property type="project" value="InterPro"/>
</dbReference>
<dbReference type="GeneID" id="13038620"/>